<gene>
    <name evidence="2" type="ORF">LPLAT_LOCUS7738</name>
</gene>
<name>A0AAV2NNL8_9HYME</name>
<keyword evidence="3" id="KW-1185">Reference proteome</keyword>
<evidence type="ECO:0000313" key="2">
    <source>
        <dbReference type="EMBL" id="CAL1681794.1"/>
    </source>
</evidence>
<evidence type="ECO:0000256" key="1">
    <source>
        <dbReference type="SAM" id="MobiDB-lite"/>
    </source>
</evidence>
<feature type="compositionally biased region" description="Basic and acidic residues" evidence="1">
    <location>
        <begin position="7"/>
        <end position="20"/>
    </location>
</feature>
<feature type="region of interest" description="Disordered" evidence="1">
    <location>
        <begin position="1"/>
        <end position="20"/>
    </location>
</feature>
<dbReference type="Proteomes" id="UP001497644">
    <property type="component" value="Chromosome 3"/>
</dbReference>
<proteinExistence type="predicted"/>
<protein>
    <submittedName>
        <fullName evidence="2">Uncharacterized protein</fullName>
    </submittedName>
</protein>
<accession>A0AAV2NNL8</accession>
<sequence length="76" mass="8831">MSANGKQDADRDKNKTPARDKRRCCELFNVQQRALHKEHLKPALSWTVKRKLPLALAIEGYVCRGCRHVLYKVWAI</sequence>
<organism evidence="2 3">
    <name type="scientific">Lasius platythorax</name>
    <dbReference type="NCBI Taxonomy" id="488582"/>
    <lineage>
        <taxon>Eukaryota</taxon>
        <taxon>Metazoa</taxon>
        <taxon>Ecdysozoa</taxon>
        <taxon>Arthropoda</taxon>
        <taxon>Hexapoda</taxon>
        <taxon>Insecta</taxon>
        <taxon>Pterygota</taxon>
        <taxon>Neoptera</taxon>
        <taxon>Endopterygota</taxon>
        <taxon>Hymenoptera</taxon>
        <taxon>Apocrita</taxon>
        <taxon>Aculeata</taxon>
        <taxon>Formicoidea</taxon>
        <taxon>Formicidae</taxon>
        <taxon>Formicinae</taxon>
        <taxon>Lasius</taxon>
        <taxon>Lasius</taxon>
    </lineage>
</organism>
<evidence type="ECO:0000313" key="3">
    <source>
        <dbReference type="Proteomes" id="UP001497644"/>
    </source>
</evidence>
<dbReference type="EMBL" id="OZ034826">
    <property type="protein sequence ID" value="CAL1681794.1"/>
    <property type="molecule type" value="Genomic_DNA"/>
</dbReference>
<dbReference type="AlphaFoldDB" id="A0AAV2NNL8"/>
<reference evidence="2" key="1">
    <citation type="submission" date="2024-04" db="EMBL/GenBank/DDBJ databases">
        <authorList>
            <consortium name="Molecular Ecology Group"/>
        </authorList>
    </citation>
    <scope>NUCLEOTIDE SEQUENCE</scope>
</reference>